<dbReference type="InterPro" id="IPR031887">
    <property type="entry name" value="SDCCAG8"/>
</dbReference>
<feature type="coiled-coil region" evidence="1">
    <location>
        <begin position="584"/>
        <end position="622"/>
    </location>
</feature>
<feature type="compositionally biased region" description="Polar residues" evidence="2">
    <location>
        <begin position="1"/>
        <end position="10"/>
    </location>
</feature>
<protein>
    <submittedName>
        <fullName evidence="3">Serologically defined colon cancer antigen 8-like protein isoform X1</fullName>
    </submittedName>
</protein>
<feature type="compositionally biased region" description="Basic and acidic residues" evidence="2">
    <location>
        <begin position="17"/>
        <end position="27"/>
    </location>
</feature>
<gene>
    <name evidence="3" type="ORF">HHUSO_G7760</name>
</gene>
<dbReference type="EMBL" id="JAHFZB010000006">
    <property type="protein sequence ID" value="KAK6488833.1"/>
    <property type="molecule type" value="Genomic_DNA"/>
</dbReference>
<sequence>MNSSWDSQTEVGEDLEEYKKSLRDRASRSMTQLRSVLEEQPSAEAALSPKKGAGMAHSSPQVAEGWGEGDLEMTWQELQHSHAVNQLRSLLRQQERESAPSTPTSRRKTSRKRPSEKGDADLPAIQDLVPIINSQSEYIQHLEEEVKFCKEELFGMKQRISVVILENDKLHEELKLKTVEDTLKDYTILDTSTNALESYPQTVPRAPDPRQHSHRQQQQVQPPSAPAQPLASNNPTDALKWQMELEKLKLLYQAKTETLEAQVMSLRKDLAVSQKDCEEMKGRLRHQESVAAMSSGNRVGGLCLKCAQHEAVLAQTHTDVHMQAIERLTRERDELMAVLSSQRNNQGEMEQREANAYRQVKQAVEMAEEANLEKTQALIQCEQLKKEMLRQKDRLEMELAAEQEKITKAKEKAREEMKKEKEELAASVMSLSVKVASLEGQLERLTREKNSVANQLEEAQRQLSSQELDISKVCGELRYQLNQSQLKRDEAEKELQEFRTKTVRELELREQEIEKLRLELNETKQRLERAQQDSACAKDESLRLTELLGRSEHQLHLTRLEKEAAVRCRSDDVKALTFQAQHREQELIQKMQQMEALHEKSVNELEALLNSQNTLIGKLKDECRILGTKLERVTEKNRQFVLFRSEIGQLSQENMYLRDTLEKQQSRSDEMEAQCIQHGRMHERMKQRLGQLDQHCQLSAQHVMELLNKQNQLLKERHALTEEMQHLRVNLERKNGDEICDCSSFDPSEGRSHDCVTSSDSIFDIQDSGL</sequence>
<accession>A0ABR0ZVJ1</accession>
<dbReference type="Pfam" id="PF15964">
    <property type="entry name" value="CCCAP"/>
    <property type="match status" value="1"/>
</dbReference>
<proteinExistence type="predicted"/>
<comment type="caution">
    <text evidence="3">The sequence shown here is derived from an EMBL/GenBank/DDBJ whole genome shotgun (WGS) entry which is preliminary data.</text>
</comment>
<evidence type="ECO:0000313" key="4">
    <source>
        <dbReference type="Proteomes" id="UP001369086"/>
    </source>
</evidence>
<feature type="coiled-coil region" evidence="1">
    <location>
        <begin position="703"/>
        <end position="737"/>
    </location>
</feature>
<organism evidence="3 4">
    <name type="scientific">Huso huso</name>
    <name type="common">Beluga</name>
    <name type="synonym">Acipenser huso</name>
    <dbReference type="NCBI Taxonomy" id="61971"/>
    <lineage>
        <taxon>Eukaryota</taxon>
        <taxon>Metazoa</taxon>
        <taxon>Chordata</taxon>
        <taxon>Craniata</taxon>
        <taxon>Vertebrata</taxon>
        <taxon>Euteleostomi</taxon>
        <taxon>Actinopterygii</taxon>
        <taxon>Chondrostei</taxon>
        <taxon>Acipenseriformes</taxon>
        <taxon>Acipenseridae</taxon>
        <taxon>Huso</taxon>
    </lineage>
</organism>
<dbReference type="PANTHER" id="PTHR34343:SF1">
    <property type="entry name" value="SEROLOGICALLY DEFINED COLON CANCER ANTIGEN 8"/>
    <property type="match status" value="1"/>
</dbReference>
<reference evidence="3 4" key="1">
    <citation type="submission" date="2021-05" db="EMBL/GenBank/DDBJ databases">
        <authorList>
            <person name="Zahm M."/>
            <person name="Klopp C."/>
            <person name="Cabau C."/>
            <person name="Kuhl H."/>
            <person name="Suciu R."/>
            <person name="Ciorpac M."/>
            <person name="Holostenco D."/>
            <person name="Gessner J."/>
            <person name="Wuertz S."/>
            <person name="Hohne C."/>
            <person name="Stock M."/>
            <person name="Gislard M."/>
            <person name="Lluch J."/>
            <person name="Milhes M."/>
            <person name="Lampietro C."/>
            <person name="Lopez Roques C."/>
            <person name="Donnadieu C."/>
            <person name="Du K."/>
            <person name="Schartl M."/>
            <person name="Guiguen Y."/>
        </authorList>
    </citation>
    <scope>NUCLEOTIDE SEQUENCE [LARGE SCALE GENOMIC DNA]</scope>
    <source>
        <strain evidence="3">Hh-F2</strain>
        <tissue evidence="3">Blood</tissue>
    </source>
</reference>
<name>A0ABR0ZVJ1_HUSHU</name>
<feature type="region of interest" description="Disordered" evidence="2">
    <location>
        <begin position="195"/>
        <end position="234"/>
    </location>
</feature>
<evidence type="ECO:0000256" key="2">
    <source>
        <dbReference type="SAM" id="MobiDB-lite"/>
    </source>
</evidence>
<dbReference type="PANTHER" id="PTHR34343">
    <property type="entry name" value="SEROLOGICALLY DEFINED COLON CANCER ANTIGEN 8"/>
    <property type="match status" value="1"/>
</dbReference>
<feature type="coiled-coil region" evidence="1">
    <location>
        <begin position="132"/>
        <end position="159"/>
    </location>
</feature>
<dbReference type="Proteomes" id="UP001369086">
    <property type="component" value="Unassembled WGS sequence"/>
</dbReference>
<keyword evidence="1" id="KW-0175">Coiled coil</keyword>
<evidence type="ECO:0000313" key="3">
    <source>
        <dbReference type="EMBL" id="KAK6488833.1"/>
    </source>
</evidence>
<evidence type="ECO:0000256" key="1">
    <source>
        <dbReference type="SAM" id="Coils"/>
    </source>
</evidence>
<feature type="coiled-coil region" evidence="1">
    <location>
        <begin position="325"/>
        <end position="540"/>
    </location>
</feature>
<feature type="region of interest" description="Disordered" evidence="2">
    <location>
        <begin position="1"/>
        <end position="70"/>
    </location>
</feature>
<keyword evidence="4" id="KW-1185">Reference proteome</keyword>
<feature type="region of interest" description="Disordered" evidence="2">
    <location>
        <begin position="92"/>
        <end position="124"/>
    </location>
</feature>